<evidence type="ECO:0000256" key="2">
    <source>
        <dbReference type="SAM" id="Phobius"/>
    </source>
</evidence>
<gene>
    <name evidence="3" type="ORF">LSTR_LSTR004936</name>
</gene>
<dbReference type="Proteomes" id="UP000291343">
    <property type="component" value="Unassembled WGS sequence"/>
</dbReference>
<protein>
    <submittedName>
        <fullName evidence="3">Uncharacterized protein</fullName>
    </submittedName>
</protein>
<feature type="region of interest" description="Disordered" evidence="1">
    <location>
        <begin position="1"/>
        <end position="30"/>
    </location>
</feature>
<evidence type="ECO:0000313" key="4">
    <source>
        <dbReference type="Proteomes" id="UP000291343"/>
    </source>
</evidence>
<keyword evidence="2" id="KW-0812">Transmembrane</keyword>
<evidence type="ECO:0000256" key="1">
    <source>
        <dbReference type="SAM" id="MobiDB-lite"/>
    </source>
</evidence>
<accession>A0A482XND7</accession>
<feature type="transmembrane region" description="Helical" evidence="2">
    <location>
        <begin position="134"/>
        <end position="152"/>
    </location>
</feature>
<keyword evidence="4" id="KW-1185">Reference proteome</keyword>
<feature type="compositionally biased region" description="Low complexity" evidence="1">
    <location>
        <begin position="11"/>
        <end position="29"/>
    </location>
</feature>
<feature type="compositionally biased region" description="Polar residues" evidence="1">
    <location>
        <begin position="1"/>
        <end position="10"/>
    </location>
</feature>
<keyword evidence="2" id="KW-0472">Membrane</keyword>
<dbReference type="EMBL" id="QKKF02004629">
    <property type="protein sequence ID" value="RZF47227.1"/>
    <property type="molecule type" value="Genomic_DNA"/>
</dbReference>
<name>A0A482XND7_LAOST</name>
<evidence type="ECO:0000313" key="3">
    <source>
        <dbReference type="EMBL" id="RZF47227.1"/>
    </source>
</evidence>
<sequence>MSSCGQSQTTAAAPGSAPGSAAGSSLGSPDLRVLNNILDELAMGQDNCQGSAAASKEDDEPPYTASSDPEADGGLKSSESAANAAKCPIPPSCECDELETQNKNNVGLALSLAVRSIRAGGDHPTPTQPVSVRFIRMFAAFLTLLVCIYNVVYD</sequence>
<keyword evidence="2" id="KW-1133">Transmembrane helix</keyword>
<feature type="region of interest" description="Disordered" evidence="1">
    <location>
        <begin position="46"/>
        <end position="85"/>
    </location>
</feature>
<dbReference type="AlphaFoldDB" id="A0A482XND7"/>
<reference evidence="3 4" key="1">
    <citation type="journal article" date="2017" name="Gigascience">
        <title>Genome sequence of the small brown planthopper, Laodelphax striatellus.</title>
        <authorList>
            <person name="Zhu J."/>
            <person name="Jiang F."/>
            <person name="Wang X."/>
            <person name="Yang P."/>
            <person name="Bao Y."/>
            <person name="Zhao W."/>
            <person name="Wang W."/>
            <person name="Lu H."/>
            <person name="Wang Q."/>
            <person name="Cui N."/>
            <person name="Li J."/>
            <person name="Chen X."/>
            <person name="Luo L."/>
            <person name="Yu J."/>
            <person name="Kang L."/>
            <person name="Cui F."/>
        </authorList>
    </citation>
    <scope>NUCLEOTIDE SEQUENCE [LARGE SCALE GENOMIC DNA]</scope>
    <source>
        <strain evidence="3">Lst14</strain>
    </source>
</reference>
<proteinExistence type="predicted"/>
<comment type="caution">
    <text evidence="3">The sequence shown here is derived from an EMBL/GenBank/DDBJ whole genome shotgun (WGS) entry which is preliminary data.</text>
</comment>
<dbReference type="InParanoid" id="A0A482XND7"/>
<organism evidence="3 4">
    <name type="scientific">Laodelphax striatellus</name>
    <name type="common">Small brown planthopper</name>
    <name type="synonym">Delphax striatella</name>
    <dbReference type="NCBI Taxonomy" id="195883"/>
    <lineage>
        <taxon>Eukaryota</taxon>
        <taxon>Metazoa</taxon>
        <taxon>Ecdysozoa</taxon>
        <taxon>Arthropoda</taxon>
        <taxon>Hexapoda</taxon>
        <taxon>Insecta</taxon>
        <taxon>Pterygota</taxon>
        <taxon>Neoptera</taxon>
        <taxon>Paraneoptera</taxon>
        <taxon>Hemiptera</taxon>
        <taxon>Auchenorrhyncha</taxon>
        <taxon>Fulgoroidea</taxon>
        <taxon>Delphacidae</taxon>
        <taxon>Criomorphinae</taxon>
        <taxon>Laodelphax</taxon>
    </lineage>
</organism>